<name>M7SYG4_EUTLA</name>
<evidence type="ECO:0000313" key="3">
    <source>
        <dbReference type="Proteomes" id="UP000012174"/>
    </source>
</evidence>
<feature type="transmembrane region" description="Helical" evidence="1">
    <location>
        <begin position="57"/>
        <end position="76"/>
    </location>
</feature>
<protein>
    <submittedName>
        <fullName evidence="2">Uncharacterized protein</fullName>
    </submittedName>
</protein>
<keyword evidence="3" id="KW-1185">Reference proteome</keyword>
<evidence type="ECO:0000313" key="2">
    <source>
        <dbReference type="EMBL" id="EMR69598.1"/>
    </source>
</evidence>
<keyword evidence="1" id="KW-0812">Transmembrane</keyword>
<keyword evidence="1" id="KW-0472">Membrane</keyword>
<proteinExistence type="predicted"/>
<reference evidence="3" key="1">
    <citation type="journal article" date="2013" name="Genome Announc.">
        <title>Draft genome sequence of the grapevine dieback fungus Eutypa lata UCR-EL1.</title>
        <authorList>
            <person name="Blanco-Ulate B."/>
            <person name="Rolshausen P.E."/>
            <person name="Cantu D."/>
        </authorList>
    </citation>
    <scope>NUCLEOTIDE SEQUENCE [LARGE SCALE GENOMIC DNA]</scope>
    <source>
        <strain evidence="3">UCR-EL1</strain>
    </source>
</reference>
<dbReference type="EMBL" id="KB706050">
    <property type="protein sequence ID" value="EMR69598.1"/>
    <property type="molecule type" value="Genomic_DNA"/>
</dbReference>
<organism evidence="2 3">
    <name type="scientific">Eutypa lata (strain UCR-EL1)</name>
    <name type="common">Grapevine dieback disease fungus</name>
    <name type="synonym">Eutypa armeniacae</name>
    <dbReference type="NCBI Taxonomy" id="1287681"/>
    <lineage>
        <taxon>Eukaryota</taxon>
        <taxon>Fungi</taxon>
        <taxon>Dikarya</taxon>
        <taxon>Ascomycota</taxon>
        <taxon>Pezizomycotina</taxon>
        <taxon>Sordariomycetes</taxon>
        <taxon>Xylariomycetidae</taxon>
        <taxon>Xylariales</taxon>
        <taxon>Diatrypaceae</taxon>
        <taxon>Eutypa</taxon>
    </lineage>
</organism>
<accession>M7SYG4</accession>
<dbReference type="AlphaFoldDB" id="M7SYG4"/>
<dbReference type="HOGENOM" id="CLU_1366252_0_0_1"/>
<sequence length="200" mass="21739">MDMLPPWGQEKILLGSLLLSLFLASQIPDTLLRLVVIIALPIAVRSLLADVARTLDVLARVGNLIAWVLLVPFWIYDETRAITTAITAAITDLFNNRAPQAPNNVPPQPAPPVAPPGHAPYEGAPRMHCDCLDARVPALERDLLRAQAAALDLWDDLQQVNARAQADAARGPIGFVAMRDAQARIAALERELAQARRGFP</sequence>
<gene>
    <name evidence="2" type="ORF">UCREL1_3388</name>
</gene>
<dbReference type="Proteomes" id="UP000012174">
    <property type="component" value="Unassembled WGS sequence"/>
</dbReference>
<evidence type="ECO:0000256" key="1">
    <source>
        <dbReference type="SAM" id="Phobius"/>
    </source>
</evidence>
<keyword evidence="1" id="KW-1133">Transmembrane helix</keyword>
<dbReference type="KEGG" id="ela:UCREL1_3388"/>